<keyword evidence="18" id="KW-0964">Secreted</keyword>
<keyword evidence="6 15" id="KW-0479">Metal-binding</keyword>
<feature type="chain" id="PRO_5039746859" description="Peroxidase" evidence="18">
    <location>
        <begin position="29"/>
        <end position="339"/>
    </location>
</feature>
<dbReference type="Gene3D" id="1.10.420.10">
    <property type="entry name" value="Peroxidase, domain 2"/>
    <property type="match status" value="1"/>
</dbReference>
<dbReference type="InterPro" id="IPR019794">
    <property type="entry name" value="Peroxidases_AS"/>
</dbReference>
<dbReference type="PANTHER" id="PTHR31388:SF5">
    <property type="entry name" value="PEROXIDASE"/>
    <property type="match status" value="1"/>
</dbReference>
<keyword evidence="8 18" id="KW-0560">Oxidoreductase</keyword>
<feature type="binding site" evidence="15">
    <location>
        <position position="208"/>
    </location>
    <ligand>
        <name>Ca(2+)</name>
        <dbReference type="ChEBI" id="CHEBI:29108"/>
        <label>2</label>
    </ligand>
</feature>
<keyword evidence="18" id="KW-0732">Signal</keyword>
<evidence type="ECO:0000256" key="7">
    <source>
        <dbReference type="ARBA" id="ARBA00022837"/>
    </source>
</evidence>
<evidence type="ECO:0000256" key="2">
    <source>
        <dbReference type="ARBA" id="ARBA00006873"/>
    </source>
</evidence>
<comment type="cofactor">
    <cofactor evidence="15 18">
        <name>Ca(2+)</name>
        <dbReference type="ChEBI" id="CHEBI:29108"/>
    </cofactor>
    <text evidence="15 18">Binds 2 calcium ions per subunit.</text>
</comment>
<dbReference type="Gene3D" id="1.10.520.10">
    <property type="match status" value="1"/>
</dbReference>
<evidence type="ECO:0000256" key="18">
    <source>
        <dbReference type="RuleBase" id="RU362060"/>
    </source>
</evidence>
<feature type="binding site" evidence="15">
    <location>
        <position position="89"/>
    </location>
    <ligand>
        <name>Ca(2+)</name>
        <dbReference type="ChEBI" id="CHEBI:29108"/>
        <label>1</label>
    </ligand>
</feature>
<comment type="similarity">
    <text evidence="2">Belongs to the peroxidase family. Ascorbate peroxidase subfamily.</text>
</comment>
<evidence type="ECO:0000256" key="9">
    <source>
        <dbReference type="ARBA" id="ARBA00023004"/>
    </source>
</evidence>
<dbReference type="GO" id="GO:0020037">
    <property type="term" value="F:heme binding"/>
    <property type="evidence" value="ECO:0007669"/>
    <property type="project" value="UniProtKB-UniRule"/>
</dbReference>
<reference evidence="20" key="1">
    <citation type="submission" date="2021-01" db="EMBL/GenBank/DDBJ databases">
        <title>Adiantum capillus-veneris genome.</title>
        <authorList>
            <person name="Fang Y."/>
            <person name="Liao Q."/>
        </authorList>
    </citation>
    <scope>NUCLEOTIDE SEQUENCE</scope>
    <source>
        <strain evidence="20">H3</strain>
        <tissue evidence="20">Leaf</tissue>
    </source>
</reference>
<dbReference type="PANTHER" id="PTHR31388">
    <property type="entry name" value="PEROXIDASE 72-RELATED"/>
    <property type="match status" value="1"/>
</dbReference>
<keyword evidence="12 18" id="KW-0376">Hydrogen peroxide</keyword>
<dbReference type="OrthoDB" id="2113341at2759"/>
<gene>
    <name evidence="20" type="ORF">GOP47_0019279</name>
</gene>
<dbReference type="SUPFAM" id="SSF48113">
    <property type="entry name" value="Heme-dependent peroxidases"/>
    <property type="match status" value="1"/>
</dbReference>
<dbReference type="FunFam" id="1.10.420.10:FF:000001">
    <property type="entry name" value="Peroxidase"/>
    <property type="match status" value="1"/>
</dbReference>
<comment type="subcellular location">
    <subcellularLocation>
        <location evidence="18">Secreted</location>
    </subcellularLocation>
</comment>
<dbReference type="GO" id="GO:0006979">
    <property type="term" value="P:response to oxidative stress"/>
    <property type="evidence" value="ECO:0007669"/>
    <property type="project" value="UniProtKB-UniRule"/>
</dbReference>
<feature type="disulfide bond" evidence="17">
    <location>
        <begin position="135"/>
        <end position="333"/>
    </location>
</feature>
<name>A0A9D4ZAI1_ADICA</name>
<feature type="signal peptide" evidence="18">
    <location>
        <begin position="1"/>
        <end position="28"/>
    </location>
</feature>
<dbReference type="GO" id="GO:0042744">
    <property type="term" value="P:hydrogen peroxide catabolic process"/>
    <property type="evidence" value="ECO:0007669"/>
    <property type="project" value="UniProtKB-KW"/>
</dbReference>
<feature type="binding site" description="axial binding residue" evidence="15">
    <location>
        <position position="207"/>
    </location>
    <ligand>
        <name>heme b</name>
        <dbReference type="ChEBI" id="CHEBI:60344"/>
    </ligand>
    <ligandPart>
        <name>Fe</name>
        <dbReference type="ChEBI" id="CHEBI:18248"/>
    </ligandPart>
</feature>
<dbReference type="PROSITE" id="PS00435">
    <property type="entry name" value="PEROXIDASE_1"/>
    <property type="match status" value="1"/>
</dbReference>
<evidence type="ECO:0000256" key="3">
    <source>
        <dbReference type="ARBA" id="ARBA00012313"/>
    </source>
</evidence>
<keyword evidence="11" id="KW-0325">Glycoprotein</keyword>
<evidence type="ECO:0000256" key="11">
    <source>
        <dbReference type="ARBA" id="ARBA00023180"/>
    </source>
</evidence>
<evidence type="ECO:0000256" key="15">
    <source>
        <dbReference type="PIRSR" id="PIRSR600823-3"/>
    </source>
</evidence>
<evidence type="ECO:0000256" key="12">
    <source>
        <dbReference type="ARBA" id="ARBA00023324"/>
    </source>
</evidence>
<keyword evidence="5 18" id="KW-0349">Heme</keyword>
<feature type="binding site" evidence="15">
    <location>
        <position position="263"/>
    </location>
    <ligand>
        <name>Ca(2+)</name>
        <dbReference type="ChEBI" id="CHEBI:29108"/>
        <label>2</label>
    </ligand>
</feature>
<feature type="binding site" evidence="14">
    <location>
        <position position="177"/>
    </location>
    <ligand>
        <name>substrate</name>
    </ligand>
</feature>
<evidence type="ECO:0000256" key="8">
    <source>
        <dbReference type="ARBA" id="ARBA00023002"/>
    </source>
</evidence>
<feature type="disulfide bond" evidence="17">
    <location>
        <begin position="81"/>
        <end position="86"/>
    </location>
</feature>
<feature type="binding site" evidence="15">
    <location>
        <position position="102"/>
    </location>
    <ligand>
        <name>Ca(2+)</name>
        <dbReference type="ChEBI" id="CHEBI:29108"/>
        <label>1</label>
    </ligand>
</feature>
<dbReference type="EC" id="1.11.1.7" evidence="3 18"/>
<organism evidence="20 21">
    <name type="scientific">Adiantum capillus-veneris</name>
    <name type="common">Maidenhair fern</name>
    <dbReference type="NCBI Taxonomy" id="13818"/>
    <lineage>
        <taxon>Eukaryota</taxon>
        <taxon>Viridiplantae</taxon>
        <taxon>Streptophyta</taxon>
        <taxon>Embryophyta</taxon>
        <taxon>Tracheophyta</taxon>
        <taxon>Polypodiopsida</taxon>
        <taxon>Polypodiidae</taxon>
        <taxon>Polypodiales</taxon>
        <taxon>Pteridineae</taxon>
        <taxon>Pteridaceae</taxon>
        <taxon>Vittarioideae</taxon>
        <taxon>Adiantum</taxon>
    </lineage>
</organism>
<evidence type="ECO:0000256" key="14">
    <source>
        <dbReference type="PIRSR" id="PIRSR600823-2"/>
    </source>
</evidence>
<protein>
    <recommendedName>
        <fullName evidence="3 18">Peroxidase</fullName>
        <ecNumber evidence="3 18">1.11.1.7</ecNumber>
    </recommendedName>
</protein>
<comment type="function">
    <text evidence="18">Removal of H(2)O(2), oxidation of toxic reductants, biosynthesis and degradation of lignin, suberization, auxin catabolism, response to environmental stresses such as wounding, pathogen attack and oxidative stress.</text>
</comment>
<feature type="binding site" evidence="15">
    <location>
        <position position="80"/>
    </location>
    <ligand>
        <name>Ca(2+)</name>
        <dbReference type="ChEBI" id="CHEBI:29108"/>
        <label>1</label>
    </ligand>
</feature>
<feature type="binding site" evidence="15">
    <location>
        <position position="87"/>
    </location>
    <ligand>
        <name>Ca(2+)</name>
        <dbReference type="ChEBI" id="CHEBI:29108"/>
        <label>1</label>
    </ligand>
</feature>
<feature type="binding site" evidence="15">
    <location>
        <position position="85"/>
    </location>
    <ligand>
        <name>Ca(2+)</name>
        <dbReference type="ChEBI" id="CHEBI:29108"/>
        <label>1</label>
    </ligand>
</feature>
<feature type="disulfide bond" evidence="17">
    <location>
        <begin position="48"/>
        <end position="129"/>
    </location>
</feature>
<keyword evidence="10 17" id="KW-1015">Disulfide bond</keyword>
<evidence type="ECO:0000256" key="5">
    <source>
        <dbReference type="ARBA" id="ARBA00022617"/>
    </source>
</evidence>
<feature type="binding site" evidence="15">
    <location>
        <position position="83"/>
    </location>
    <ligand>
        <name>Ca(2+)</name>
        <dbReference type="ChEBI" id="CHEBI:29108"/>
        <label>1</label>
    </ligand>
</feature>
<feature type="domain" description="Plant heme peroxidase family profile" evidence="19">
    <location>
        <begin position="38"/>
        <end position="337"/>
    </location>
</feature>
<dbReference type="PROSITE" id="PS50873">
    <property type="entry name" value="PEROXIDASE_4"/>
    <property type="match status" value="1"/>
</dbReference>
<dbReference type="EMBL" id="JABFUD020000018">
    <property type="protein sequence ID" value="KAI5066655.1"/>
    <property type="molecule type" value="Genomic_DNA"/>
</dbReference>
<dbReference type="PRINTS" id="PR00458">
    <property type="entry name" value="PEROXIDASE"/>
</dbReference>
<evidence type="ECO:0000256" key="10">
    <source>
        <dbReference type="ARBA" id="ARBA00023157"/>
    </source>
</evidence>
<feature type="binding site" evidence="15">
    <location>
        <position position="255"/>
    </location>
    <ligand>
        <name>Ca(2+)</name>
        <dbReference type="ChEBI" id="CHEBI:29108"/>
        <label>2</label>
    </ligand>
</feature>
<evidence type="ECO:0000256" key="17">
    <source>
        <dbReference type="PIRSR" id="PIRSR600823-5"/>
    </source>
</evidence>
<dbReference type="GO" id="GO:0140825">
    <property type="term" value="F:lactoperoxidase activity"/>
    <property type="evidence" value="ECO:0007669"/>
    <property type="project" value="UniProtKB-EC"/>
</dbReference>
<feature type="disulfide bond" evidence="17">
    <location>
        <begin position="214"/>
        <end position="243"/>
    </location>
</feature>
<dbReference type="AlphaFoldDB" id="A0A9D4ZAI1"/>
<dbReference type="PROSITE" id="PS00436">
    <property type="entry name" value="PEROXIDASE_2"/>
    <property type="match status" value="1"/>
</dbReference>
<evidence type="ECO:0000313" key="20">
    <source>
        <dbReference type="EMBL" id="KAI5066655.1"/>
    </source>
</evidence>
<proteinExistence type="inferred from homology"/>
<dbReference type="FunFam" id="1.10.520.10:FF:000001">
    <property type="entry name" value="Peroxidase"/>
    <property type="match status" value="1"/>
</dbReference>
<keyword evidence="7 15" id="KW-0106">Calcium</keyword>
<comment type="caution">
    <text evidence="20">The sequence shown here is derived from an EMBL/GenBank/DDBJ whole genome shotgun (WGS) entry which is preliminary data.</text>
</comment>
<evidence type="ECO:0000256" key="1">
    <source>
        <dbReference type="ARBA" id="ARBA00000189"/>
    </source>
</evidence>
<dbReference type="Pfam" id="PF00141">
    <property type="entry name" value="peroxidase"/>
    <property type="match status" value="1"/>
</dbReference>
<feature type="active site" description="Proton acceptor" evidence="13">
    <location>
        <position position="79"/>
    </location>
</feature>
<dbReference type="InterPro" id="IPR000823">
    <property type="entry name" value="Peroxidase_pln"/>
</dbReference>
<keyword evidence="21" id="KW-1185">Reference proteome</keyword>
<evidence type="ECO:0000259" key="19">
    <source>
        <dbReference type="PROSITE" id="PS50873"/>
    </source>
</evidence>
<accession>A0A9D4ZAI1</accession>
<feature type="site" description="Transition state stabilizer" evidence="16">
    <location>
        <position position="75"/>
    </location>
</feature>
<evidence type="ECO:0000256" key="4">
    <source>
        <dbReference type="ARBA" id="ARBA00022559"/>
    </source>
</evidence>
<keyword evidence="4 18" id="KW-0575">Peroxidase</keyword>
<dbReference type="InterPro" id="IPR033905">
    <property type="entry name" value="Secretory_peroxidase"/>
</dbReference>
<keyword evidence="9 15" id="KW-0408">Iron</keyword>
<dbReference type="CDD" id="cd00693">
    <property type="entry name" value="secretory_peroxidase"/>
    <property type="match status" value="1"/>
</dbReference>
<evidence type="ECO:0000256" key="13">
    <source>
        <dbReference type="PIRSR" id="PIRSR600823-1"/>
    </source>
</evidence>
<dbReference type="GO" id="GO:0046872">
    <property type="term" value="F:metal ion binding"/>
    <property type="evidence" value="ECO:0007669"/>
    <property type="project" value="UniProtKB-UniRule"/>
</dbReference>
<evidence type="ECO:0000256" key="16">
    <source>
        <dbReference type="PIRSR" id="PIRSR600823-4"/>
    </source>
</evidence>
<evidence type="ECO:0000256" key="6">
    <source>
        <dbReference type="ARBA" id="ARBA00022723"/>
    </source>
</evidence>
<dbReference type="InterPro" id="IPR019793">
    <property type="entry name" value="Peroxidases_heam-ligand_BS"/>
</dbReference>
<dbReference type="Proteomes" id="UP000886520">
    <property type="component" value="Chromosome 18"/>
</dbReference>
<evidence type="ECO:0000313" key="21">
    <source>
        <dbReference type="Proteomes" id="UP000886520"/>
    </source>
</evidence>
<comment type="cofactor">
    <cofactor evidence="15 18">
        <name>heme b</name>
        <dbReference type="ChEBI" id="CHEBI:60344"/>
    </cofactor>
    <text evidence="15 18">Binds 1 heme b (iron(II)-protoporphyrin IX) group per subunit.</text>
</comment>
<sequence length="339" mass="35855">MAGRPVDALVISLLLLSLIIGLLRSVNAGRSLEGSSGPLQYNFYKSSCPSAESIVRQVVGNAVANEARMAGSLLRLHFHDCFVQGCDGSLLLKSIPGVLEGEQEALPNINSVRGFDVVDDIKAALEKECPGVVSCADILAMAARDSVVVSGGPSYRVLLGRRDSLTASRSLANQFLPGFNFNVSDLIANFANVGLSARDMVVLSGGHTIGKANCNTFAARLTPNVEDPTALEPAYRESLVPQCPAGSNAAFVNLDIASPTLFDNGYYSNLLRTRGLLHSDQVLYSTAGTTRNQVARYAKSQAAFFSDFTAAIIKMGNIAPLTGSTQGEVRTQCGFVNSS</sequence>
<dbReference type="GO" id="GO:0005576">
    <property type="term" value="C:extracellular region"/>
    <property type="evidence" value="ECO:0007669"/>
    <property type="project" value="UniProtKB-SubCell"/>
</dbReference>
<comment type="similarity">
    <text evidence="18">Belongs to the peroxidase family. Classical plant (class III) peroxidase subfamily.</text>
</comment>
<dbReference type="PRINTS" id="PR00461">
    <property type="entry name" value="PLPEROXIDASE"/>
</dbReference>
<dbReference type="InterPro" id="IPR002016">
    <property type="entry name" value="Haem_peroxidase"/>
</dbReference>
<comment type="catalytic activity">
    <reaction evidence="1 18">
        <text>2 a phenolic donor + H2O2 = 2 a phenolic radical donor + 2 H2O</text>
        <dbReference type="Rhea" id="RHEA:56136"/>
        <dbReference type="ChEBI" id="CHEBI:15377"/>
        <dbReference type="ChEBI" id="CHEBI:16240"/>
        <dbReference type="ChEBI" id="CHEBI:139520"/>
        <dbReference type="ChEBI" id="CHEBI:139521"/>
        <dbReference type="EC" id="1.11.1.7"/>
    </reaction>
</comment>
<dbReference type="InterPro" id="IPR010255">
    <property type="entry name" value="Haem_peroxidase_sf"/>
</dbReference>